<evidence type="ECO:0000313" key="2">
    <source>
        <dbReference type="EMBL" id="CAA9483165.1"/>
    </source>
</evidence>
<proteinExistence type="predicted"/>
<sequence>APRARRPAGPPRAGRPPAGGGERPPATVGGPGARGPQRHRLLHARGPRHRGRAARAAGPARAAADLEGERHGGRHHARGARARRPLPPARRPADRGGPADLPRARARRPPVSRAHRARGHGVRGPRRGREALPGGDLPQVGRL</sequence>
<feature type="compositionally biased region" description="Basic residues" evidence="1">
    <location>
        <begin position="72"/>
        <end position="84"/>
    </location>
</feature>
<gene>
    <name evidence="2" type="ORF">AVDCRST_MAG13-1291</name>
</gene>
<reference evidence="2" key="1">
    <citation type="submission" date="2020-02" db="EMBL/GenBank/DDBJ databases">
        <authorList>
            <person name="Meier V. D."/>
        </authorList>
    </citation>
    <scope>NUCLEOTIDE SEQUENCE</scope>
    <source>
        <strain evidence="2">AVDCRST_MAG13</strain>
    </source>
</reference>
<feature type="non-terminal residue" evidence="2">
    <location>
        <position position="1"/>
    </location>
</feature>
<feature type="region of interest" description="Disordered" evidence="1">
    <location>
        <begin position="1"/>
        <end position="143"/>
    </location>
</feature>
<name>A0A6J4S478_9ACTN</name>
<organism evidence="2">
    <name type="scientific">uncultured Solirubrobacteraceae bacterium</name>
    <dbReference type="NCBI Taxonomy" id="1162706"/>
    <lineage>
        <taxon>Bacteria</taxon>
        <taxon>Bacillati</taxon>
        <taxon>Actinomycetota</taxon>
        <taxon>Thermoleophilia</taxon>
        <taxon>Solirubrobacterales</taxon>
        <taxon>Solirubrobacteraceae</taxon>
        <taxon>environmental samples</taxon>
    </lineage>
</organism>
<feature type="compositionally biased region" description="Basic residues" evidence="1">
    <location>
        <begin position="104"/>
        <end position="126"/>
    </location>
</feature>
<evidence type="ECO:0000256" key="1">
    <source>
        <dbReference type="SAM" id="MobiDB-lite"/>
    </source>
</evidence>
<feature type="compositionally biased region" description="Basic residues" evidence="1">
    <location>
        <begin position="36"/>
        <end position="53"/>
    </location>
</feature>
<accession>A0A6J4S478</accession>
<protein>
    <submittedName>
        <fullName evidence="2">Uncharacterized protein</fullName>
    </submittedName>
</protein>
<feature type="compositionally biased region" description="Low complexity" evidence="1">
    <location>
        <begin position="54"/>
        <end position="65"/>
    </location>
</feature>
<dbReference type="EMBL" id="CADCVO010000201">
    <property type="protein sequence ID" value="CAA9483165.1"/>
    <property type="molecule type" value="Genomic_DNA"/>
</dbReference>
<feature type="non-terminal residue" evidence="2">
    <location>
        <position position="143"/>
    </location>
</feature>
<dbReference type="AlphaFoldDB" id="A0A6J4S478"/>